<reference evidence="3" key="1">
    <citation type="journal article" date="2019" name="Int. J. Syst. Evol. Microbiol.">
        <title>The Global Catalogue of Microorganisms (GCM) 10K type strain sequencing project: providing services to taxonomists for standard genome sequencing and annotation.</title>
        <authorList>
            <consortium name="The Broad Institute Genomics Platform"/>
            <consortium name="The Broad Institute Genome Sequencing Center for Infectious Disease"/>
            <person name="Wu L."/>
            <person name="Ma J."/>
        </authorList>
    </citation>
    <scope>NUCLEOTIDE SEQUENCE [LARGE SCALE GENOMIC DNA]</scope>
    <source>
        <strain evidence="3">CGMCC 1.12851</strain>
    </source>
</reference>
<sequence>METDILPANLHSAFMRRLFRNRARVTTQASKGRIYAIGDVHGRYDLLRNLMDRIIGHWEASEKDFSKVSLVFLGDVIDRGPDVADCLKLLLNLVRQPGVVLLRGNHEDLLLKSCEGHPVAQRLWLEHGGRSTLASYGIAPLMQGEDSFDFGQRIADGIPLEILDMIRASPISFASEGYFFVHAGVRPGVPFKSQEEQDLLFIRDEFTSSSAWHGAVVVHGHSIVDEVEFYPNRIAIDTGAYRTGRLSCLCVQGELREVLTT</sequence>
<dbReference type="Proteomes" id="UP000614261">
    <property type="component" value="Unassembled WGS sequence"/>
</dbReference>
<dbReference type="InterPro" id="IPR004843">
    <property type="entry name" value="Calcineurin-like_PHP"/>
</dbReference>
<dbReference type="PANTHER" id="PTHR42850:SF4">
    <property type="entry name" value="ZINC-DEPENDENT ENDOPOLYPHOSPHATASE"/>
    <property type="match status" value="1"/>
</dbReference>
<dbReference type="InterPro" id="IPR050126">
    <property type="entry name" value="Ap4A_hydrolase"/>
</dbReference>
<feature type="domain" description="Serine/threonine specific protein phosphatases" evidence="1">
    <location>
        <begin position="102"/>
        <end position="107"/>
    </location>
</feature>
<dbReference type="PROSITE" id="PS00125">
    <property type="entry name" value="SER_THR_PHOSPHATASE"/>
    <property type="match status" value="1"/>
</dbReference>
<evidence type="ECO:0000313" key="2">
    <source>
        <dbReference type="EMBL" id="GGB75642.1"/>
    </source>
</evidence>
<evidence type="ECO:0000259" key="1">
    <source>
        <dbReference type="PROSITE" id="PS00125"/>
    </source>
</evidence>
<comment type="caution">
    <text evidence="2">The sequence shown here is derived from an EMBL/GenBank/DDBJ whole genome shotgun (WGS) entry which is preliminary data.</text>
</comment>
<dbReference type="RefSeq" id="WP_188515612.1">
    <property type="nucleotide sequence ID" value="NZ_BMGD01000008.1"/>
</dbReference>
<proteinExistence type="predicted"/>
<keyword evidence="3" id="KW-1185">Reference proteome</keyword>
<accession>A0ABQ1JVC0</accession>
<evidence type="ECO:0000313" key="3">
    <source>
        <dbReference type="Proteomes" id="UP000614261"/>
    </source>
</evidence>
<dbReference type="InterPro" id="IPR006186">
    <property type="entry name" value="Ser/Thr-sp_prot-phosphatase"/>
</dbReference>
<dbReference type="CDD" id="cd00144">
    <property type="entry name" value="MPP_PPP_family"/>
    <property type="match status" value="1"/>
</dbReference>
<dbReference type="EMBL" id="BMGD01000008">
    <property type="protein sequence ID" value="GGB75642.1"/>
    <property type="molecule type" value="Genomic_DNA"/>
</dbReference>
<dbReference type="SUPFAM" id="SSF56300">
    <property type="entry name" value="Metallo-dependent phosphatases"/>
    <property type="match status" value="1"/>
</dbReference>
<dbReference type="Pfam" id="PF00149">
    <property type="entry name" value="Metallophos"/>
    <property type="match status" value="1"/>
</dbReference>
<organism evidence="2 3">
    <name type="scientific">Blastomonas aquatica</name>
    <dbReference type="NCBI Taxonomy" id="1510276"/>
    <lineage>
        <taxon>Bacteria</taxon>
        <taxon>Pseudomonadati</taxon>
        <taxon>Pseudomonadota</taxon>
        <taxon>Alphaproteobacteria</taxon>
        <taxon>Sphingomonadales</taxon>
        <taxon>Sphingomonadaceae</taxon>
        <taxon>Blastomonas</taxon>
    </lineage>
</organism>
<name>A0ABQ1JVC0_9SPHN</name>
<gene>
    <name evidence="2" type="primary">prp1</name>
    <name evidence="2" type="ORF">GCM10010833_33610</name>
</gene>
<protein>
    <submittedName>
        <fullName evidence="2">Metallophosphoesterase</fullName>
    </submittedName>
</protein>
<dbReference type="PANTHER" id="PTHR42850">
    <property type="entry name" value="METALLOPHOSPHOESTERASE"/>
    <property type="match status" value="1"/>
</dbReference>
<dbReference type="InterPro" id="IPR029052">
    <property type="entry name" value="Metallo-depent_PP-like"/>
</dbReference>
<dbReference type="Gene3D" id="3.60.21.10">
    <property type="match status" value="1"/>
</dbReference>